<reference evidence="3" key="1">
    <citation type="journal article" date="2020" name="Stud. Mycol.">
        <title>101 Dothideomycetes genomes: a test case for predicting lifestyles and emergence of pathogens.</title>
        <authorList>
            <person name="Haridas S."/>
            <person name="Albert R."/>
            <person name="Binder M."/>
            <person name="Bloem J."/>
            <person name="Labutti K."/>
            <person name="Salamov A."/>
            <person name="Andreopoulos B."/>
            <person name="Baker S."/>
            <person name="Barry K."/>
            <person name="Bills G."/>
            <person name="Bluhm B."/>
            <person name="Cannon C."/>
            <person name="Castanera R."/>
            <person name="Culley D."/>
            <person name="Daum C."/>
            <person name="Ezra D."/>
            <person name="Gonzalez J."/>
            <person name="Henrissat B."/>
            <person name="Kuo A."/>
            <person name="Liang C."/>
            <person name="Lipzen A."/>
            <person name="Lutzoni F."/>
            <person name="Magnuson J."/>
            <person name="Mondo S."/>
            <person name="Nolan M."/>
            <person name="Ohm R."/>
            <person name="Pangilinan J."/>
            <person name="Park H.-J."/>
            <person name="Ramirez L."/>
            <person name="Alfaro M."/>
            <person name="Sun H."/>
            <person name="Tritt A."/>
            <person name="Yoshinaga Y."/>
            <person name="Zwiers L.-H."/>
            <person name="Turgeon B."/>
            <person name="Goodwin S."/>
            <person name="Spatafora J."/>
            <person name="Crous P."/>
            <person name="Grigoriev I."/>
        </authorList>
    </citation>
    <scope>NUCLEOTIDE SEQUENCE</scope>
    <source>
        <strain evidence="3">CBS 627.86</strain>
    </source>
</reference>
<dbReference type="InterPro" id="IPR036291">
    <property type="entry name" value="NAD(P)-bd_dom_sf"/>
</dbReference>
<evidence type="ECO:0000259" key="2">
    <source>
        <dbReference type="Pfam" id="PF22685"/>
    </source>
</evidence>
<keyword evidence="4" id="KW-1185">Reference proteome</keyword>
<dbReference type="AlphaFoldDB" id="A0A6A5YFP9"/>
<feature type="domain" description="Gfo/Idh/MocA-like oxidoreductase N-terminal" evidence="1">
    <location>
        <begin position="9"/>
        <end position="138"/>
    </location>
</feature>
<dbReference type="InterPro" id="IPR051317">
    <property type="entry name" value="Gfo/Idh/MocA_oxidoreduct"/>
</dbReference>
<evidence type="ECO:0000259" key="1">
    <source>
        <dbReference type="Pfam" id="PF01408"/>
    </source>
</evidence>
<dbReference type="PANTHER" id="PTHR43708:SF1">
    <property type="entry name" value="GALACTOSE_LACTOSE METABOLISM REGULATORY PROTEIN GAL80"/>
    <property type="match status" value="1"/>
</dbReference>
<evidence type="ECO:0000313" key="4">
    <source>
        <dbReference type="Proteomes" id="UP000799770"/>
    </source>
</evidence>
<gene>
    <name evidence="3" type="ORF">BDV96DRAFT_508439</name>
</gene>
<dbReference type="OrthoDB" id="446809at2759"/>
<dbReference type="InterPro" id="IPR000683">
    <property type="entry name" value="Gfo/Idh/MocA-like_OxRdtase_N"/>
</dbReference>
<dbReference type="Pfam" id="PF01408">
    <property type="entry name" value="GFO_IDH_MocA"/>
    <property type="match status" value="1"/>
</dbReference>
<dbReference type="SUPFAM" id="SSF55347">
    <property type="entry name" value="Glyceraldehyde-3-phosphate dehydrogenase-like, C-terminal domain"/>
    <property type="match status" value="1"/>
</dbReference>
<dbReference type="Gene3D" id="3.30.360.10">
    <property type="entry name" value="Dihydrodipicolinate Reductase, domain 2"/>
    <property type="match status" value="1"/>
</dbReference>
<dbReference type="Pfam" id="PF22685">
    <property type="entry name" value="Gal80p_C-like"/>
    <property type="match status" value="1"/>
</dbReference>
<proteinExistence type="predicted"/>
<dbReference type="InterPro" id="IPR055080">
    <property type="entry name" value="Gal80p-like_C"/>
</dbReference>
<name>A0A6A5YFP9_9PLEO</name>
<dbReference type="GO" id="GO:0000166">
    <property type="term" value="F:nucleotide binding"/>
    <property type="evidence" value="ECO:0007669"/>
    <property type="project" value="InterPro"/>
</dbReference>
<protein>
    <submittedName>
        <fullName evidence="3">Putative oxidoreductase</fullName>
    </submittedName>
</protein>
<dbReference type="SUPFAM" id="SSF51735">
    <property type="entry name" value="NAD(P)-binding Rossmann-fold domains"/>
    <property type="match status" value="1"/>
</dbReference>
<feature type="domain" description="Gal80p-like C-terminal" evidence="2">
    <location>
        <begin position="147"/>
        <end position="295"/>
    </location>
</feature>
<organism evidence="3 4">
    <name type="scientific">Lophiotrema nucula</name>
    <dbReference type="NCBI Taxonomy" id="690887"/>
    <lineage>
        <taxon>Eukaryota</taxon>
        <taxon>Fungi</taxon>
        <taxon>Dikarya</taxon>
        <taxon>Ascomycota</taxon>
        <taxon>Pezizomycotina</taxon>
        <taxon>Dothideomycetes</taxon>
        <taxon>Pleosporomycetidae</taxon>
        <taxon>Pleosporales</taxon>
        <taxon>Lophiotremataceae</taxon>
        <taxon>Lophiotrema</taxon>
    </lineage>
</organism>
<accession>A0A6A5YFP9</accession>
<dbReference type="Gene3D" id="3.40.50.720">
    <property type="entry name" value="NAD(P)-binding Rossmann-like Domain"/>
    <property type="match status" value="1"/>
</dbReference>
<dbReference type="PANTHER" id="PTHR43708">
    <property type="entry name" value="CONSERVED EXPRESSED OXIDOREDUCTASE (EUROFUNG)"/>
    <property type="match status" value="1"/>
</dbReference>
<sequence length="393" mass="42831">MTAKSQPLRTALIGLSSSAKTSWASAAHLPGLLSPAGRQKFQITALLNSSVDAAKSAIQTYKLPPTTKAYGTPQDLANDKDIDLVICNTRVDKHYETILPSVKAGKDVFVEWPIASNREHVAELVEEARKSGSRVAVGLQRRWAAPILKVKEIVNKGELGKVLSSEVRVYGGTNGRDVVPEGLKYFTEREVGGNVITIGFAHSFDTILSTLGELDPSTTHSTLQIRRPDVKVRDTTSNEIVETIKSDVPDILALNGTVKESGATLSFNFRRGQPFPGTPPLTWTIDFEEGELRFNSPSGTSLTTGPNGGVSIEVHHFDTDKVEEIPWDWKSSKDENGDELSETAKNVQRVLFAFGDDIAAGKKEGDGWLGVEDAAARAEQIWGFFDNWDKARA</sequence>
<dbReference type="EMBL" id="ML977366">
    <property type="protein sequence ID" value="KAF2106109.1"/>
    <property type="molecule type" value="Genomic_DNA"/>
</dbReference>
<dbReference type="Proteomes" id="UP000799770">
    <property type="component" value="Unassembled WGS sequence"/>
</dbReference>
<evidence type="ECO:0000313" key="3">
    <source>
        <dbReference type="EMBL" id="KAF2106109.1"/>
    </source>
</evidence>